<keyword evidence="1" id="KW-1133">Transmembrane helix</keyword>
<reference evidence="3" key="1">
    <citation type="journal article" date="2014" name="Genome Announc.">
        <title>Genome sequence and annotation of Acremonium chrysogenum, producer of the beta-lactam antibiotic cephalosporin C.</title>
        <authorList>
            <person name="Terfehr D."/>
            <person name="Dahlmann T.A."/>
            <person name="Specht T."/>
            <person name="Zadra I."/>
            <person name="Kuernsteiner H."/>
            <person name="Kueck U."/>
        </authorList>
    </citation>
    <scope>NUCLEOTIDE SEQUENCE [LARGE SCALE GENOMIC DNA]</scope>
    <source>
        <strain evidence="3">ATCC 11550 / CBS 779.69 / DSM 880 / IAM 14645 / JCM 23072 / IMI 49137</strain>
    </source>
</reference>
<dbReference type="EMBL" id="JPKY01000111">
    <property type="protein sequence ID" value="KFH41898.1"/>
    <property type="molecule type" value="Genomic_DNA"/>
</dbReference>
<feature type="transmembrane region" description="Helical" evidence="1">
    <location>
        <begin position="652"/>
        <end position="676"/>
    </location>
</feature>
<name>A0A086SXR6_HAPC1</name>
<protein>
    <submittedName>
        <fullName evidence="2">Uncharacterized protein</fullName>
    </submittedName>
</protein>
<comment type="caution">
    <text evidence="2">The sequence shown here is derived from an EMBL/GenBank/DDBJ whole genome shotgun (WGS) entry which is preliminary data.</text>
</comment>
<sequence length="806" mass="89332">MVIAHLQTPFLWLLDALGRLLNAIKTPFLSALNHFLSKRHDPEEPKKLLKFSWLSSIFGTLVHLIPVSVTIVLLAFNFLGFFIGQELQGGRGRDGLKLGVLQVAAKTHELLILGSLSTVIFDMVRYELLKGAGLPLGLIGSGFSFTSISFFISKDFWAGITYAHPSICRKALFFILLVVSGLIAPLVGPTSAVLMIPRQLDWAAGGGFLWLNGTKDQLFPSELKALPPLTTSQPQCTTEGYKDIHANIKDWMNDASLAVTTFEIIEWWNRRMYYARSRQIDFADLPGGGMWIFTSHMRLSQMHRSIYDRWTSALHYLEEVHGNRYPGYSRLEQAGSTTATIEAELPAVRVTCDVVQTVDFPGPVLLNFPVLPEHGEFSNQDPVYQTVNVTNTIAERYREKIDSRSDDLASIGIQLPPHAGQSASLGLVIVNPTVGMGWNAGSQELLACSVDARWAKGKSVIQEDLKEFQTAPIHNNQRLLAIQSGLTEEFSASLVPPNDGTWRRIKITTGWFDQLASGIPSDENNDNDNNNKDSPRITLDTVLHEAVQMVGSHSYRWAFEFVHALLIVDGISRSSCHRPQDFTGALGGLEFLFSETSEPVIMEKWANNSARAEQMVTSGEPKDQYQPPGPQEFMKTKMTVKLNGYAMALSGWFDYFCVAILLTHSVIALGHVVFIWRWGRDSTTWESIPELIALALNSEPPEKVGETRLSAASAGIDRFDPLRVTGWVEAIDDNAPRTANGNATWTTNGHATQMTSINGSASQAAATGASPHQIKSIRQIQLRFGDSRQMGGRRSVTMARKDEIYR</sequence>
<dbReference type="Proteomes" id="UP000029964">
    <property type="component" value="Unassembled WGS sequence"/>
</dbReference>
<feature type="transmembrane region" description="Helical" evidence="1">
    <location>
        <begin position="133"/>
        <end position="152"/>
    </location>
</feature>
<dbReference type="OrthoDB" id="5342924at2759"/>
<evidence type="ECO:0000313" key="2">
    <source>
        <dbReference type="EMBL" id="KFH41898.1"/>
    </source>
</evidence>
<dbReference type="AlphaFoldDB" id="A0A086SXR6"/>
<proteinExistence type="predicted"/>
<evidence type="ECO:0000256" key="1">
    <source>
        <dbReference type="SAM" id="Phobius"/>
    </source>
</evidence>
<evidence type="ECO:0000313" key="3">
    <source>
        <dbReference type="Proteomes" id="UP000029964"/>
    </source>
</evidence>
<keyword evidence="3" id="KW-1185">Reference proteome</keyword>
<accession>A0A086SXR6</accession>
<gene>
    <name evidence="2" type="ORF">ACRE_074080</name>
</gene>
<organism evidence="2 3">
    <name type="scientific">Hapsidospora chrysogenum (strain ATCC 11550 / CBS 779.69 / DSM 880 / IAM 14645 / JCM 23072 / IMI 49137)</name>
    <name type="common">Acremonium chrysogenum</name>
    <dbReference type="NCBI Taxonomy" id="857340"/>
    <lineage>
        <taxon>Eukaryota</taxon>
        <taxon>Fungi</taxon>
        <taxon>Dikarya</taxon>
        <taxon>Ascomycota</taxon>
        <taxon>Pezizomycotina</taxon>
        <taxon>Sordariomycetes</taxon>
        <taxon>Hypocreomycetidae</taxon>
        <taxon>Hypocreales</taxon>
        <taxon>Bionectriaceae</taxon>
        <taxon>Hapsidospora</taxon>
    </lineage>
</organism>
<keyword evidence="1" id="KW-0472">Membrane</keyword>
<feature type="transmembrane region" description="Helical" evidence="1">
    <location>
        <begin position="172"/>
        <end position="196"/>
    </location>
</feature>
<feature type="transmembrane region" description="Helical" evidence="1">
    <location>
        <begin position="103"/>
        <end position="121"/>
    </location>
</feature>
<keyword evidence="1" id="KW-0812">Transmembrane</keyword>
<feature type="transmembrane region" description="Helical" evidence="1">
    <location>
        <begin position="57"/>
        <end position="82"/>
    </location>
</feature>
<dbReference type="HOGENOM" id="CLU_012879_1_0_1"/>